<protein>
    <submittedName>
        <fullName evidence="2">DUF2125 domain-containing protein</fullName>
    </submittedName>
</protein>
<keyword evidence="1" id="KW-0812">Transmembrane</keyword>
<dbReference type="InterPro" id="IPR018666">
    <property type="entry name" value="DUF2125"/>
</dbReference>
<dbReference type="Pfam" id="PF09898">
    <property type="entry name" value="DUF2125"/>
    <property type="match status" value="1"/>
</dbReference>
<accession>A0A4S3ZWL4</accession>
<keyword evidence="1" id="KW-1133">Transmembrane helix</keyword>
<keyword evidence="1" id="KW-0472">Membrane</keyword>
<keyword evidence="3" id="KW-1185">Reference proteome</keyword>
<comment type="caution">
    <text evidence="2">The sequence shown here is derived from an EMBL/GenBank/DDBJ whole genome shotgun (WGS) entry which is preliminary data.</text>
</comment>
<dbReference type="RefSeq" id="WP_146934694.1">
    <property type="nucleotide sequence ID" value="NZ_SSOA01000004.1"/>
</dbReference>
<gene>
    <name evidence="2" type="ORF">E6C51_09835</name>
</gene>
<name>A0A4S3ZWL4_9HYPH</name>
<reference evidence="2 3" key="1">
    <citation type="submission" date="2019-04" db="EMBL/GenBank/DDBJ databases">
        <title>Rhizobium terrae sp. nov., isolated from a paddy soil.</title>
        <authorList>
            <person name="Lin S.-Y."/>
            <person name="Hameed A."/>
            <person name="Huang H.-I."/>
            <person name="Young C.-C."/>
        </authorList>
    </citation>
    <scope>NUCLEOTIDE SEQUENCE [LARGE SCALE GENOMIC DNA]</scope>
    <source>
        <strain evidence="2 3">CC-HIH110</strain>
    </source>
</reference>
<evidence type="ECO:0000256" key="1">
    <source>
        <dbReference type="SAM" id="Phobius"/>
    </source>
</evidence>
<organism evidence="2 3">
    <name type="scientific">Allorhizobium terrae</name>
    <dbReference type="NCBI Taxonomy" id="1848972"/>
    <lineage>
        <taxon>Bacteria</taxon>
        <taxon>Pseudomonadati</taxon>
        <taxon>Pseudomonadota</taxon>
        <taxon>Alphaproteobacteria</taxon>
        <taxon>Hyphomicrobiales</taxon>
        <taxon>Rhizobiaceae</taxon>
        <taxon>Rhizobium/Agrobacterium group</taxon>
        <taxon>Allorhizobium</taxon>
    </lineage>
</organism>
<dbReference type="EMBL" id="SSOA01000004">
    <property type="protein sequence ID" value="THF50051.1"/>
    <property type="molecule type" value="Genomic_DNA"/>
</dbReference>
<proteinExistence type="predicted"/>
<evidence type="ECO:0000313" key="2">
    <source>
        <dbReference type="EMBL" id="THF50051.1"/>
    </source>
</evidence>
<dbReference type="AlphaFoldDB" id="A0A4S3ZWL4"/>
<dbReference type="Proteomes" id="UP000310754">
    <property type="component" value="Unassembled WGS sequence"/>
</dbReference>
<evidence type="ECO:0000313" key="3">
    <source>
        <dbReference type="Proteomes" id="UP000310754"/>
    </source>
</evidence>
<feature type="transmembrane region" description="Helical" evidence="1">
    <location>
        <begin position="15"/>
        <end position="37"/>
    </location>
</feature>
<sequence>MATSSSMVTRRKRSIVFPAVLSVIILLAVYTAGWFAAANYATTKLERAFDGSSPLASVLTCANMHVGGFPLRISLKCSKITVNDRKNGITGSVGAFRSAAKIFKPGTINWQLNGPAIMQTSTGIATSVQWDRLDTSMSVGIVGLENQATVIKALRTNISNAVTGTTLTINASEGQLNIQRDSDDLLTSSRFTDVNFQQNDGTSKVPPMTADLDLKLIGQADALNIENPKPIDLKGLNGELRALQLDVGEGRTITASGPLAIDQDGYLSGTLKLQINKVEGWRDMVISAYPETTDIAKLAAKGLKMAFFGQNHGQVTLQITHGTVVLGFIPLGNIPPI</sequence>